<feature type="compositionally biased region" description="Acidic residues" evidence="1">
    <location>
        <begin position="364"/>
        <end position="381"/>
    </location>
</feature>
<proteinExistence type="predicted"/>
<feature type="compositionally biased region" description="Pro residues" evidence="1">
    <location>
        <begin position="254"/>
        <end position="264"/>
    </location>
</feature>
<protein>
    <recommendedName>
        <fullName evidence="2">FHA domain-containing protein</fullName>
    </recommendedName>
</protein>
<dbReference type="PROSITE" id="PS50006">
    <property type="entry name" value="FHA_DOMAIN"/>
    <property type="match status" value="1"/>
</dbReference>
<evidence type="ECO:0000259" key="2">
    <source>
        <dbReference type="PROSITE" id="PS50006"/>
    </source>
</evidence>
<dbReference type="SUPFAM" id="SSF49879">
    <property type="entry name" value="SMAD/FHA domain"/>
    <property type="match status" value="1"/>
</dbReference>
<feature type="region of interest" description="Disordered" evidence="1">
    <location>
        <begin position="152"/>
        <end position="204"/>
    </location>
</feature>
<dbReference type="EMBL" id="SGPJ01000055">
    <property type="protein sequence ID" value="THH00271.1"/>
    <property type="molecule type" value="Genomic_DNA"/>
</dbReference>
<feature type="region of interest" description="Disordered" evidence="1">
    <location>
        <begin position="248"/>
        <end position="276"/>
    </location>
</feature>
<dbReference type="Pfam" id="PF00498">
    <property type="entry name" value="FHA"/>
    <property type="match status" value="1"/>
</dbReference>
<dbReference type="PANTHER" id="PTHR35711:SF1">
    <property type="entry name" value="ECTODERMAL, ISOFORM F"/>
    <property type="match status" value="1"/>
</dbReference>
<reference evidence="3 4" key="1">
    <citation type="submission" date="2019-02" db="EMBL/GenBank/DDBJ databases">
        <title>Genome sequencing of the rare red list fungi Phlebia centrifuga.</title>
        <authorList>
            <person name="Buettner E."/>
            <person name="Kellner H."/>
        </authorList>
    </citation>
    <scope>NUCLEOTIDE SEQUENCE [LARGE SCALE GENOMIC DNA]</scope>
    <source>
        <strain evidence="3 4">DSM 108282</strain>
    </source>
</reference>
<feature type="compositionally biased region" description="Acidic residues" evidence="1">
    <location>
        <begin position="391"/>
        <end position="400"/>
    </location>
</feature>
<evidence type="ECO:0000313" key="3">
    <source>
        <dbReference type="EMBL" id="THH00271.1"/>
    </source>
</evidence>
<feature type="compositionally biased region" description="Polar residues" evidence="1">
    <location>
        <begin position="568"/>
        <end position="580"/>
    </location>
</feature>
<organism evidence="3 4">
    <name type="scientific">Hermanssonia centrifuga</name>
    <dbReference type="NCBI Taxonomy" id="98765"/>
    <lineage>
        <taxon>Eukaryota</taxon>
        <taxon>Fungi</taxon>
        <taxon>Dikarya</taxon>
        <taxon>Basidiomycota</taxon>
        <taxon>Agaricomycotina</taxon>
        <taxon>Agaricomycetes</taxon>
        <taxon>Polyporales</taxon>
        <taxon>Meruliaceae</taxon>
        <taxon>Hermanssonia</taxon>
    </lineage>
</organism>
<feature type="compositionally biased region" description="Polar residues" evidence="1">
    <location>
        <begin position="826"/>
        <end position="835"/>
    </location>
</feature>
<feature type="domain" description="FHA" evidence="2">
    <location>
        <begin position="34"/>
        <end position="82"/>
    </location>
</feature>
<accession>A0A4S4KPW4</accession>
<sequence length="861" mass="95523">MDSSEVGKFGTLRLMKRLEPDKVVASFPIDDDEITLGRDPTCSIRLYYDAVSPIHCKIIMVERKAFLVVLGTNGLFVDGCPVFPATASTAAPVTVPLPNNSTIEVHQKRFQFCYPPKELRAALLSTPTPTSTPDKRRRRRTLRMSMIQSAQVFTPRPSQDPKENLRILQTPLRTPFRTGSGDRREGSPLKRGAYVAEDDDDDEEELEEDIVLVEGNHPRVVEEDRDLVILEHVVVREPEPAPQHLVQFPIPQSAQPPPQAPQTPRPSRRAQSRASLHRAVLIRSAHRTALKLEMEREEEEDVEEVEETIQSGEELEEEVEEDEGDEKQQNDASVEQNESGGALSASPAPREEEKNSERQQYEDHGEENDDKQDGTGEEQDVPESTPFENQEGMDEGDDENVQITYSPPRIASQPVVTPPTPRLHIQPQARSPHKSMTGPFMTPQVPRGRSRGPVRYSVGGFTPGGIHGAHLPQPPLESDGSREFRHYGEGGEDNIDEDEENRPSAYESFDQAIASPPSTPMRQKEKLSEEERQAILDRRRSALQTPDAFFGGQAPGARRLSLFPLSPTKPTSRSELTSTPLPAVAEASSRSYISPVKRLGDYDIGEVKEEDEDDHEVENMEDTSVLLARMKQMVEGVKRRQSMGPRPSVGSGSGPIMTPRKSRGFSLLAPDAEHAFAPTKMVVTDVDDEEEEEGMEMEGKQGDSAEEESDKENDTRGAQGSRDEETLQEQEEQGHDIEMEVEDELVESGPLRTEPTSRFEGVKHTFSIPRAEAVTPRMSGMRELFQTERVIATPAFEGVGDMLATPPAFKASDSQQEAAEKEKNPGLSSTNGARIQGSIQERLINHGGRVAGNSKAEIEVC</sequence>
<feature type="compositionally biased region" description="Acidic residues" evidence="1">
    <location>
        <begin position="295"/>
        <end position="325"/>
    </location>
</feature>
<feature type="compositionally biased region" description="Acidic residues" evidence="1">
    <location>
        <begin position="490"/>
        <end position="500"/>
    </location>
</feature>
<dbReference type="AlphaFoldDB" id="A0A4S4KPW4"/>
<evidence type="ECO:0000256" key="1">
    <source>
        <dbReference type="SAM" id="MobiDB-lite"/>
    </source>
</evidence>
<feature type="region of interest" description="Disordered" evidence="1">
    <location>
        <begin position="291"/>
        <end position="583"/>
    </location>
</feature>
<dbReference type="Gene3D" id="2.60.200.20">
    <property type="match status" value="1"/>
</dbReference>
<feature type="compositionally biased region" description="Basic and acidic residues" evidence="1">
    <location>
        <begin position="522"/>
        <end position="540"/>
    </location>
</feature>
<evidence type="ECO:0000313" key="4">
    <source>
        <dbReference type="Proteomes" id="UP000309038"/>
    </source>
</evidence>
<dbReference type="PANTHER" id="PTHR35711">
    <property type="entry name" value="EXPRESSED PROTEIN"/>
    <property type="match status" value="1"/>
</dbReference>
<gene>
    <name evidence="3" type="ORF">EW026_g2234</name>
</gene>
<feature type="compositionally biased region" description="Basic and acidic residues" evidence="1">
    <location>
        <begin position="349"/>
        <end position="363"/>
    </location>
</feature>
<feature type="region of interest" description="Disordered" evidence="1">
    <location>
        <begin position="676"/>
        <end position="764"/>
    </location>
</feature>
<name>A0A4S4KPW4_9APHY</name>
<feature type="compositionally biased region" description="Basic and acidic residues" evidence="1">
    <location>
        <begin position="479"/>
        <end position="489"/>
    </location>
</feature>
<dbReference type="SMART" id="SM00240">
    <property type="entry name" value="FHA"/>
    <property type="match status" value="1"/>
</dbReference>
<dbReference type="InterPro" id="IPR008984">
    <property type="entry name" value="SMAD_FHA_dom_sf"/>
</dbReference>
<feature type="region of interest" description="Disordered" evidence="1">
    <location>
        <begin position="635"/>
        <end position="662"/>
    </location>
</feature>
<dbReference type="Proteomes" id="UP000309038">
    <property type="component" value="Unassembled WGS sequence"/>
</dbReference>
<keyword evidence="4" id="KW-1185">Reference proteome</keyword>
<feature type="compositionally biased region" description="Acidic residues" evidence="1">
    <location>
        <begin position="685"/>
        <end position="696"/>
    </location>
</feature>
<feature type="compositionally biased region" description="Polar residues" evidence="1">
    <location>
        <begin position="330"/>
        <end position="339"/>
    </location>
</feature>
<comment type="caution">
    <text evidence="3">The sequence shown here is derived from an EMBL/GenBank/DDBJ whole genome shotgun (WGS) entry which is preliminary data.</text>
</comment>
<dbReference type="CDD" id="cd22673">
    <property type="entry name" value="FHA_Ki67"/>
    <property type="match status" value="1"/>
</dbReference>
<dbReference type="InterPro" id="IPR000253">
    <property type="entry name" value="FHA_dom"/>
</dbReference>
<feature type="region of interest" description="Disordered" evidence="1">
    <location>
        <begin position="803"/>
        <end position="835"/>
    </location>
</feature>